<evidence type="ECO:0000313" key="1">
    <source>
        <dbReference type="EMBL" id="MDN5200238.1"/>
    </source>
</evidence>
<dbReference type="Proteomes" id="UP001172082">
    <property type="component" value="Unassembled WGS sequence"/>
</dbReference>
<dbReference type="InterPro" id="IPR058595">
    <property type="entry name" value="Avidin-like"/>
</dbReference>
<comment type="caution">
    <text evidence="1">The sequence shown here is derived from an EMBL/GenBank/DDBJ whole genome shotgun (WGS) entry which is preliminary data.</text>
</comment>
<dbReference type="EMBL" id="JAUJEA010000001">
    <property type="protein sequence ID" value="MDN5200238.1"/>
    <property type="molecule type" value="Genomic_DNA"/>
</dbReference>
<accession>A0ABT8KKG9</accession>
<proteinExistence type="predicted"/>
<organism evidence="1 2">
    <name type="scientific">Splendidivirga corallicola</name>
    <dbReference type="NCBI Taxonomy" id="3051826"/>
    <lineage>
        <taxon>Bacteria</taxon>
        <taxon>Pseudomonadati</taxon>
        <taxon>Bacteroidota</taxon>
        <taxon>Cytophagia</taxon>
        <taxon>Cytophagales</taxon>
        <taxon>Splendidivirgaceae</taxon>
        <taxon>Splendidivirga</taxon>
    </lineage>
</organism>
<protein>
    <submittedName>
        <fullName evidence="1">N-acetylglutamate synthase</fullName>
    </submittedName>
</protein>
<sequence length="117" mass="13396">MVCSRPWNYDGKRFKAVNNSENGEVGNDTTFKYYQKENIMWGHYQGGKIKKGNLIGTVSNDGILKFSYQHVNQEDEVLTGQCISTPQISSSGKIQLHEHWQWTCRDHSKGTSIIEEI</sequence>
<reference evidence="1" key="1">
    <citation type="submission" date="2023-06" db="EMBL/GenBank/DDBJ databases">
        <title>Genomic of Parafulvivirga corallium.</title>
        <authorList>
            <person name="Wang G."/>
        </authorList>
    </citation>
    <scope>NUCLEOTIDE SEQUENCE</scope>
    <source>
        <strain evidence="1">BMA10</strain>
    </source>
</reference>
<gene>
    <name evidence="1" type="ORF">QQ008_02670</name>
</gene>
<keyword evidence="2" id="KW-1185">Reference proteome</keyword>
<dbReference type="Pfam" id="PF26421">
    <property type="entry name" value="Avidin_like"/>
    <property type="match status" value="1"/>
</dbReference>
<name>A0ABT8KKG9_9BACT</name>
<evidence type="ECO:0000313" key="2">
    <source>
        <dbReference type="Proteomes" id="UP001172082"/>
    </source>
</evidence>